<dbReference type="GO" id="GO:0005829">
    <property type="term" value="C:cytosol"/>
    <property type="evidence" value="ECO:0007669"/>
    <property type="project" value="TreeGrafter"/>
</dbReference>
<keyword evidence="1" id="KW-0560">Oxidoreductase</keyword>
<keyword evidence="4" id="KW-1185">Reference proteome</keyword>
<dbReference type="PANTHER" id="PTHR35176:SF2">
    <property type="entry name" value="F420H(2)-DEPENDENT REDUCTASE RV1155"/>
    <property type="match status" value="1"/>
</dbReference>
<dbReference type="AlphaFoldDB" id="A0A8J3Z0X3"/>
<dbReference type="PANTHER" id="PTHR35176">
    <property type="entry name" value="HEME OXYGENASE HI_0854-RELATED"/>
    <property type="match status" value="1"/>
</dbReference>
<name>A0A8J3Z0X3_9ACTN</name>
<evidence type="ECO:0000313" key="4">
    <source>
        <dbReference type="Proteomes" id="UP000612585"/>
    </source>
</evidence>
<dbReference type="InterPro" id="IPR012349">
    <property type="entry name" value="Split_barrel_FMN-bd"/>
</dbReference>
<dbReference type="InterPro" id="IPR052019">
    <property type="entry name" value="F420H2_bilvrd_red/Heme_oxyg"/>
</dbReference>
<dbReference type="Pfam" id="PF01243">
    <property type="entry name" value="PNPOx_N"/>
    <property type="match status" value="1"/>
</dbReference>
<dbReference type="SUPFAM" id="SSF50475">
    <property type="entry name" value="FMN-binding split barrel"/>
    <property type="match status" value="1"/>
</dbReference>
<gene>
    <name evidence="3" type="ORF">Vau01_027900</name>
</gene>
<dbReference type="Gene3D" id="2.30.110.10">
    <property type="entry name" value="Electron Transport, Fmn-binding Protein, Chain A"/>
    <property type="match status" value="1"/>
</dbReference>
<reference evidence="3" key="1">
    <citation type="submission" date="2021-01" db="EMBL/GenBank/DDBJ databases">
        <title>Whole genome shotgun sequence of Virgisporangium aurantiacum NBRC 16421.</title>
        <authorList>
            <person name="Komaki H."/>
            <person name="Tamura T."/>
        </authorList>
    </citation>
    <scope>NUCLEOTIDE SEQUENCE</scope>
    <source>
        <strain evidence="3">NBRC 16421</strain>
    </source>
</reference>
<comment type="caution">
    <text evidence="3">The sequence shown here is derived from an EMBL/GenBank/DDBJ whole genome shotgun (WGS) entry which is preliminary data.</text>
</comment>
<dbReference type="NCBIfam" id="TIGR03668">
    <property type="entry name" value="Rv0121_F420"/>
    <property type="match status" value="1"/>
</dbReference>
<sequence>MPSLDPGQARLRFAAARVARLATADATGAPHAVPMVFALTGDTIYSAVDAKPKRTTALRRLANVRANPRVAVLADHYDDDWSTLWWVRADGEARVLDQAPEALTVLAAKYEQYRNTPPQGPFLAIEVRHWSGWSAS</sequence>
<dbReference type="GO" id="GO:0070967">
    <property type="term" value="F:coenzyme F420 binding"/>
    <property type="evidence" value="ECO:0007669"/>
    <property type="project" value="TreeGrafter"/>
</dbReference>
<evidence type="ECO:0000313" key="3">
    <source>
        <dbReference type="EMBL" id="GIJ55274.1"/>
    </source>
</evidence>
<evidence type="ECO:0000259" key="2">
    <source>
        <dbReference type="Pfam" id="PF01243"/>
    </source>
</evidence>
<protein>
    <submittedName>
        <fullName evidence="3">PPOX class F420-dependent oxidoreductase</fullName>
    </submittedName>
</protein>
<organism evidence="3 4">
    <name type="scientific">Virgisporangium aurantiacum</name>
    <dbReference type="NCBI Taxonomy" id="175570"/>
    <lineage>
        <taxon>Bacteria</taxon>
        <taxon>Bacillati</taxon>
        <taxon>Actinomycetota</taxon>
        <taxon>Actinomycetes</taxon>
        <taxon>Micromonosporales</taxon>
        <taxon>Micromonosporaceae</taxon>
        <taxon>Virgisporangium</taxon>
    </lineage>
</organism>
<dbReference type="EMBL" id="BOPG01000016">
    <property type="protein sequence ID" value="GIJ55274.1"/>
    <property type="molecule type" value="Genomic_DNA"/>
</dbReference>
<dbReference type="InterPro" id="IPR011576">
    <property type="entry name" value="Pyridox_Oxase_N"/>
</dbReference>
<accession>A0A8J3Z0X3</accession>
<dbReference type="InterPro" id="IPR019967">
    <property type="entry name" value="F420-dep_enz_PPOX_Rv0121"/>
</dbReference>
<proteinExistence type="predicted"/>
<dbReference type="RefSeq" id="WP_203991858.1">
    <property type="nucleotide sequence ID" value="NZ_BOPG01000016.1"/>
</dbReference>
<evidence type="ECO:0000256" key="1">
    <source>
        <dbReference type="ARBA" id="ARBA00023002"/>
    </source>
</evidence>
<dbReference type="GO" id="GO:0016627">
    <property type="term" value="F:oxidoreductase activity, acting on the CH-CH group of donors"/>
    <property type="evidence" value="ECO:0007669"/>
    <property type="project" value="TreeGrafter"/>
</dbReference>
<dbReference type="Proteomes" id="UP000612585">
    <property type="component" value="Unassembled WGS sequence"/>
</dbReference>
<feature type="domain" description="Pyridoxamine 5'-phosphate oxidase N-terminal" evidence="2">
    <location>
        <begin position="12"/>
        <end position="129"/>
    </location>
</feature>